<sequence length="357" mass="40962">MAGFLIPPGYKPETPNDLEMNIVSLIFGFSLGASMFTAGMAIKQTMQAYQRKRLFSAYIVMCWLDWTGCNCMGIITYCWLRGYAPPSFWVFFFISMSSYLQFPTYTYVFAVVFWSMQIQFTLQIIINRISLLLGNKTNINRVKWGVAVIASLINISGFCIWVPARLQISHLYEEINIVWDRTEKAVFLIVDLALNLYFIYLVRSRLIACGLTKYIELFHFNVVMVIISVSLDCVLMGATFLPSPVVSFHQLVYLLKLYIEMNVASLLGHIVKSSREQDARPSEGGRQRVRDELVSGRMTTFVTASRTGHVRLDDMSRDDSYRRTPDWENGIMKKVETKVVFTESQDQASTSDQERMV</sequence>
<organism evidence="2 3">
    <name type="scientific">Fusarium fujikuroi</name>
    <name type="common">Bakanae and foot rot disease fungus</name>
    <name type="synonym">Gibberella fujikuroi</name>
    <dbReference type="NCBI Taxonomy" id="5127"/>
    <lineage>
        <taxon>Eukaryota</taxon>
        <taxon>Fungi</taxon>
        <taxon>Dikarya</taxon>
        <taxon>Ascomycota</taxon>
        <taxon>Pezizomycotina</taxon>
        <taxon>Sordariomycetes</taxon>
        <taxon>Hypocreomycetidae</taxon>
        <taxon>Hypocreales</taxon>
        <taxon>Nectriaceae</taxon>
        <taxon>Fusarium</taxon>
        <taxon>Fusarium fujikuroi species complex</taxon>
    </lineage>
</organism>
<feature type="transmembrane region" description="Helical" evidence="1">
    <location>
        <begin position="20"/>
        <end position="42"/>
    </location>
</feature>
<dbReference type="PANTHER" id="PTHR35179">
    <property type="entry name" value="PROTEIN CBG02620"/>
    <property type="match status" value="1"/>
</dbReference>
<keyword evidence="1" id="KW-0472">Membrane</keyword>
<comment type="caution">
    <text evidence="2">The sequence shown here is derived from an EMBL/GenBank/DDBJ whole genome shotgun (WGS) entry which is preliminary data.</text>
</comment>
<dbReference type="Proteomes" id="UP000760494">
    <property type="component" value="Unassembled WGS sequence"/>
</dbReference>
<feature type="transmembrane region" description="Helical" evidence="1">
    <location>
        <begin position="184"/>
        <end position="202"/>
    </location>
</feature>
<evidence type="ECO:0000313" key="2">
    <source>
        <dbReference type="EMBL" id="VTT83619.1"/>
    </source>
</evidence>
<gene>
    <name evidence="2" type="ORF">C2S_12809</name>
</gene>
<accession>A0A9Q9S3E3</accession>
<keyword evidence="1" id="KW-0812">Transmembrane</keyword>
<keyword evidence="1" id="KW-1133">Transmembrane helix</keyword>
<evidence type="ECO:0000256" key="1">
    <source>
        <dbReference type="SAM" id="Phobius"/>
    </source>
</evidence>
<feature type="transmembrane region" description="Helical" evidence="1">
    <location>
        <begin position="253"/>
        <end position="271"/>
    </location>
</feature>
<proteinExistence type="predicted"/>
<dbReference type="AlphaFoldDB" id="A0A9Q9S3E3"/>
<name>A0A9Q9S3E3_FUSFU</name>
<feature type="transmembrane region" description="Helical" evidence="1">
    <location>
        <begin position="146"/>
        <end position="164"/>
    </location>
</feature>
<dbReference type="EMBL" id="CABFJX010000420">
    <property type="protein sequence ID" value="VTT83619.1"/>
    <property type="molecule type" value="Genomic_DNA"/>
</dbReference>
<evidence type="ECO:0008006" key="4">
    <source>
        <dbReference type="Google" id="ProtNLM"/>
    </source>
</evidence>
<reference evidence="2" key="1">
    <citation type="submission" date="2019-05" db="EMBL/GenBank/DDBJ databases">
        <authorList>
            <person name="Piombo E."/>
        </authorList>
    </citation>
    <scope>NUCLEOTIDE SEQUENCE</scope>
    <source>
        <strain evidence="2">C2S</strain>
    </source>
</reference>
<evidence type="ECO:0000313" key="3">
    <source>
        <dbReference type="Proteomes" id="UP000760494"/>
    </source>
</evidence>
<dbReference type="PANTHER" id="PTHR35179:SF1">
    <property type="entry name" value="INTEGRAL MEMBRANE PROTEIN"/>
    <property type="match status" value="1"/>
</dbReference>
<feature type="transmembrane region" description="Helical" evidence="1">
    <location>
        <begin position="214"/>
        <end position="241"/>
    </location>
</feature>
<feature type="transmembrane region" description="Helical" evidence="1">
    <location>
        <begin position="54"/>
        <end position="84"/>
    </location>
</feature>
<protein>
    <recommendedName>
        <fullName evidence="4">Integral membrane protein</fullName>
    </recommendedName>
</protein>